<dbReference type="Proteomes" id="UP001159405">
    <property type="component" value="Unassembled WGS sequence"/>
</dbReference>
<name>A0ABN8R435_9CNID</name>
<proteinExistence type="predicted"/>
<feature type="region of interest" description="Disordered" evidence="1">
    <location>
        <begin position="73"/>
        <end position="92"/>
    </location>
</feature>
<evidence type="ECO:0000256" key="1">
    <source>
        <dbReference type="SAM" id="MobiDB-lite"/>
    </source>
</evidence>
<evidence type="ECO:0000313" key="3">
    <source>
        <dbReference type="Proteomes" id="UP001159405"/>
    </source>
</evidence>
<comment type="caution">
    <text evidence="2">The sequence shown here is derived from an EMBL/GenBank/DDBJ whole genome shotgun (WGS) entry which is preliminary data.</text>
</comment>
<reference evidence="2 3" key="1">
    <citation type="submission" date="2022-05" db="EMBL/GenBank/DDBJ databases">
        <authorList>
            <consortium name="Genoscope - CEA"/>
            <person name="William W."/>
        </authorList>
    </citation>
    <scope>NUCLEOTIDE SEQUENCE [LARGE SCALE GENOMIC DNA]</scope>
</reference>
<evidence type="ECO:0000313" key="2">
    <source>
        <dbReference type="EMBL" id="CAH3174098.1"/>
    </source>
</evidence>
<protein>
    <submittedName>
        <fullName evidence="2">Uncharacterized protein</fullName>
    </submittedName>
</protein>
<dbReference type="EMBL" id="CALNXK010000187">
    <property type="protein sequence ID" value="CAH3174098.1"/>
    <property type="molecule type" value="Genomic_DNA"/>
</dbReference>
<keyword evidence="3" id="KW-1185">Reference proteome</keyword>
<feature type="compositionally biased region" description="Polar residues" evidence="1">
    <location>
        <begin position="81"/>
        <end position="92"/>
    </location>
</feature>
<organism evidence="2 3">
    <name type="scientific">Porites lobata</name>
    <dbReference type="NCBI Taxonomy" id="104759"/>
    <lineage>
        <taxon>Eukaryota</taxon>
        <taxon>Metazoa</taxon>
        <taxon>Cnidaria</taxon>
        <taxon>Anthozoa</taxon>
        <taxon>Hexacorallia</taxon>
        <taxon>Scleractinia</taxon>
        <taxon>Fungiina</taxon>
        <taxon>Poritidae</taxon>
        <taxon>Porites</taxon>
    </lineage>
</organism>
<gene>
    <name evidence="2" type="ORF">PLOB_00014579</name>
</gene>
<sequence length="92" mass="10556">MNFLKIQVIQDKSKPTRVAMIWLRVKTEKELNVHRSNLYITALKKRSPCILRSPDNFPKFSCLPAKSDRCTQAEPEVQAPRNRTSLNSTACP</sequence>
<accession>A0ABN8R435</accession>